<reference evidence="1 2" key="1">
    <citation type="submission" date="2021-03" db="EMBL/GenBank/DDBJ databases">
        <title>Sequencing the genomes of 1000 actinobacteria strains.</title>
        <authorList>
            <person name="Klenk H.-P."/>
        </authorList>
    </citation>
    <scope>NUCLEOTIDE SEQUENCE [LARGE SCALE GENOMIC DNA]</scope>
    <source>
        <strain evidence="1 2">DSM 44580</strain>
    </source>
</reference>
<dbReference type="EMBL" id="JAGIOO010000001">
    <property type="protein sequence ID" value="MBP2474044.1"/>
    <property type="molecule type" value="Genomic_DNA"/>
</dbReference>
<name>A0ABS5ABT5_9PSEU</name>
<sequence length="95" mass="10236">MSVHVSVVPDETTQVQLLIMSNGRPMLAISDSWAGVTLTVEDNPAAAAQAVLFTRELVRAVGEFAAQCDQYARNVAQQHQRQQAAELNSEGADPD</sequence>
<gene>
    <name evidence="1" type="ORF">JOF53_002916</name>
</gene>
<accession>A0ABS5ABT5</accession>
<dbReference type="Proteomes" id="UP001519363">
    <property type="component" value="Unassembled WGS sequence"/>
</dbReference>
<organism evidence="1 2">
    <name type="scientific">Crossiella equi</name>
    <dbReference type="NCBI Taxonomy" id="130796"/>
    <lineage>
        <taxon>Bacteria</taxon>
        <taxon>Bacillati</taxon>
        <taxon>Actinomycetota</taxon>
        <taxon>Actinomycetes</taxon>
        <taxon>Pseudonocardiales</taxon>
        <taxon>Pseudonocardiaceae</taxon>
        <taxon>Crossiella</taxon>
    </lineage>
</organism>
<evidence type="ECO:0000313" key="1">
    <source>
        <dbReference type="EMBL" id="MBP2474044.1"/>
    </source>
</evidence>
<evidence type="ECO:0000313" key="2">
    <source>
        <dbReference type="Proteomes" id="UP001519363"/>
    </source>
</evidence>
<proteinExistence type="predicted"/>
<protein>
    <submittedName>
        <fullName evidence="1">Uncharacterized protein</fullName>
    </submittedName>
</protein>
<comment type="caution">
    <text evidence="1">The sequence shown here is derived from an EMBL/GenBank/DDBJ whole genome shotgun (WGS) entry which is preliminary data.</text>
</comment>
<dbReference type="RefSeq" id="WP_086780910.1">
    <property type="nucleotide sequence ID" value="NZ_JAGIOO010000001.1"/>
</dbReference>
<keyword evidence="2" id="KW-1185">Reference proteome</keyword>